<keyword evidence="1" id="KW-0732">Signal</keyword>
<dbReference type="Proteomes" id="UP000799324">
    <property type="component" value="Unassembled WGS sequence"/>
</dbReference>
<sequence length="165" mass="18040">MYPQSLLFFVLCTLRVIRADFIVVTNYPSPTTTTTLNEHDYNSFYSDAVNRFTSWEASQGSTYSSFTKAVQSELVEFAQTATYSVPAGVTDTLEFELYTTAPEWYSALPSDVRKQKEEQASALVSAVKAEVSDLNGESGVSTSFDLSTIAIAAAAFTFGFAVVLL</sequence>
<name>A0A6A6TND5_9PLEO</name>
<dbReference type="AlphaFoldDB" id="A0A6A6TND5"/>
<keyword evidence="3" id="KW-1185">Reference proteome</keyword>
<evidence type="ECO:0000256" key="1">
    <source>
        <dbReference type="SAM" id="SignalP"/>
    </source>
</evidence>
<protein>
    <submittedName>
        <fullName evidence="2">Uncharacterized protein</fullName>
    </submittedName>
</protein>
<accession>A0A6A6TND5</accession>
<evidence type="ECO:0000313" key="3">
    <source>
        <dbReference type="Proteomes" id="UP000799324"/>
    </source>
</evidence>
<proteinExistence type="predicted"/>
<dbReference type="EMBL" id="MU004302">
    <property type="protein sequence ID" value="KAF2660114.1"/>
    <property type="molecule type" value="Genomic_DNA"/>
</dbReference>
<dbReference type="OrthoDB" id="5419608at2759"/>
<evidence type="ECO:0000313" key="2">
    <source>
        <dbReference type="EMBL" id="KAF2660114.1"/>
    </source>
</evidence>
<organism evidence="2 3">
    <name type="scientific">Lophiostoma macrostomum CBS 122681</name>
    <dbReference type="NCBI Taxonomy" id="1314788"/>
    <lineage>
        <taxon>Eukaryota</taxon>
        <taxon>Fungi</taxon>
        <taxon>Dikarya</taxon>
        <taxon>Ascomycota</taxon>
        <taxon>Pezizomycotina</taxon>
        <taxon>Dothideomycetes</taxon>
        <taxon>Pleosporomycetidae</taxon>
        <taxon>Pleosporales</taxon>
        <taxon>Lophiostomataceae</taxon>
        <taxon>Lophiostoma</taxon>
    </lineage>
</organism>
<reference evidence="2" key="1">
    <citation type="journal article" date="2020" name="Stud. Mycol.">
        <title>101 Dothideomycetes genomes: a test case for predicting lifestyles and emergence of pathogens.</title>
        <authorList>
            <person name="Haridas S."/>
            <person name="Albert R."/>
            <person name="Binder M."/>
            <person name="Bloem J."/>
            <person name="Labutti K."/>
            <person name="Salamov A."/>
            <person name="Andreopoulos B."/>
            <person name="Baker S."/>
            <person name="Barry K."/>
            <person name="Bills G."/>
            <person name="Bluhm B."/>
            <person name="Cannon C."/>
            <person name="Castanera R."/>
            <person name="Culley D."/>
            <person name="Daum C."/>
            <person name="Ezra D."/>
            <person name="Gonzalez J."/>
            <person name="Henrissat B."/>
            <person name="Kuo A."/>
            <person name="Liang C."/>
            <person name="Lipzen A."/>
            <person name="Lutzoni F."/>
            <person name="Magnuson J."/>
            <person name="Mondo S."/>
            <person name="Nolan M."/>
            <person name="Ohm R."/>
            <person name="Pangilinan J."/>
            <person name="Park H.-J."/>
            <person name="Ramirez L."/>
            <person name="Alfaro M."/>
            <person name="Sun H."/>
            <person name="Tritt A."/>
            <person name="Yoshinaga Y."/>
            <person name="Zwiers L.-H."/>
            <person name="Turgeon B."/>
            <person name="Goodwin S."/>
            <person name="Spatafora J."/>
            <person name="Crous P."/>
            <person name="Grigoriev I."/>
        </authorList>
    </citation>
    <scope>NUCLEOTIDE SEQUENCE</scope>
    <source>
        <strain evidence="2">CBS 122681</strain>
    </source>
</reference>
<feature type="signal peptide" evidence="1">
    <location>
        <begin position="1"/>
        <end position="19"/>
    </location>
</feature>
<feature type="chain" id="PRO_5025528398" evidence="1">
    <location>
        <begin position="20"/>
        <end position="165"/>
    </location>
</feature>
<gene>
    <name evidence="2" type="ORF">K491DRAFT_712140</name>
</gene>